<keyword evidence="2" id="KW-1185">Reference proteome</keyword>
<organism evidence="1 2">
    <name type="scientific">Dacryopinax primogenitus (strain DJM 731)</name>
    <name type="common">Brown rot fungus</name>
    <dbReference type="NCBI Taxonomy" id="1858805"/>
    <lineage>
        <taxon>Eukaryota</taxon>
        <taxon>Fungi</taxon>
        <taxon>Dikarya</taxon>
        <taxon>Basidiomycota</taxon>
        <taxon>Agaricomycotina</taxon>
        <taxon>Dacrymycetes</taxon>
        <taxon>Dacrymycetales</taxon>
        <taxon>Dacrymycetaceae</taxon>
        <taxon>Dacryopinax</taxon>
    </lineage>
</organism>
<reference evidence="1 2" key="1">
    <citation type="journal article" date="2012" name="Science">
        <title>The Paleozoic origin of enzymatic lignin decomposition reconstructed from 31 fungal genomes.</title>
        <authorList>
            <person name="Floudas D."/>
            <person name="Binder M."/>
            <person name="Riley R."/>
            <person name="Barry K."/>
            <person name="Blanchette R.A."/>
            <person name="Henrissat B."/>
            <person name="Martinez A.T."/>
            <person name="Otillar R."/>
            <person name="Spatafora J.W."/>
            <person name="Yadav J.S."/>
            <person name="Aerts A."/>
            <person name="Benoit I."/>
            <person name="Boyd A."/>
            <person name="Carlson A."/>
            <person name="Copeland A."/>
            <person name="Coutinho P.M."/>
            <person name="de Vries R.P."/>
            <person name="Ferreira P."/>
            <person name="Findley K."/>
            <person name="Foster B."/>
            <person name="Gaskell J."/>
            <person name="Glotzer D."/>
            <person name="Gorecki P."/>
            <person name="Heitman J."/>
            <person name="Hesse C."/>
            <person name="Hori C."/>
            <person name="Igarashi K."/>
            <person name="Jurgens J.A."/>
            <person name="Kallen N."/>
            <person name="Kersten P."/>
            <person name="Kohler A."/>
            <person name="Kuees U."/>
            <person name="Kumar T.K.A."/>
            <person name="Kuo A."/>
            <person name="LaButti K."/>
            <person name="Larrondo L.F."/>
            <person name="Lindquist E."/>
            <person name="Ling A."/>
            <person name="Lombard V."/>
            <person name="Lucas S."/>
            <person name="Lundell T."/>
            <person name="Martin R."/>
            <person name="McLaughlin D.J."/>
            <person name="Morgenstern I."/>
            <person name="Morin E."/>
            <person name="Murat C."/>
            <person name="Nagy L.G."/>
            <person name="Nolan M."/>
            <person name="Ohm R.A."/>
            <person name="Patyshakuliyeva A."/>
            <person name="Rokas A."/>
            <person name="Ruiz-Duenas F.J."/>
            <person name="Sabat G."/>
            <person name="Salamov A."/>
            <person name="Samejima M."/>
            <person name="Schmutz J."/>
            <person name="Slot J.C."/>
            <person name="St John F."/>
            <person name="Stenlid J."/>
            <person name="Sun H."/>
            <person name="Sun S."/>
            <person name="Syed K."/>
            <person name="Tsang A."/>
            <person name="Wiebenga A."/>
            <person name="Young D."/>
            <person name="Pisabarro A."/>
            <person name="Eastwood D.C."/>
            <person name="Martin F."/>
            <person name="Cullen D."/>
            <person name="Grigoriev I.V."/>
            <person name="Hibbett D.S."/>
        </authorList>
    </citation>
    <scope>NUCLEOTIDE SEQUENCE [LARGE SCALE GENOMIC DNA]</scope>
    <source>
        <strain evidence="1 2">DJM-731 SS1</strain>
    </source>
</reference>
<accession>M5FTM4</accession>
<dbReference type="HOGENOM" id="CLU_1777369_0_0_1"/>
<sequence length="146" mass="16985">MVREPQTFQHVIDAAATHGKISPRPSSAQRYDGIHENKERAELRAYFRVTLHRINPALFKAYWVGVEMRAIRLALAAPYPSNTEIWLENYSKFTSTAAREGKWWRVNNLEVMTPKELEGWGAQEWKTVQRELLEERYGQTTAEHTA</sequence>
<dbReference type="GeneID" id="63684080"/>
<gene>
    <name evidence="1" type="ORF">DACRYDRAFT_110170</name>
</gene>
<evidence type="ECO:0000313" key="2">
    <source>
        <dbReference type="Proteomes" id="UP000030653"/>
    </source>
</evidence>
<dbReference type="EMBL" id="JH795870">
    <property type="protein sequence ID" value="EJT99448.1"/>
    <property type="molecule type" value="Genomic_DNA"/>
</dbReference>
<dbReference type="RefSeq" id="XP_040626346.1">
    <property type="nucleotide sequence ID" value="XM_040769018.1"/>
</dbReference>
<evidence type="ECO:0000313" key="1">
    <source>
        <dbReference type="EMBL" id="EJT99448.1"/>
    </source>
</evidence>
<name>M5FTM4_DACPD</name>
<proteinExistence type="predicted"/>
<dbReference type="AlphaFoldDB" id="M5FTM4"/>
<protein>
    <submittedName>
        <fullName evidence="1">Uncharacterized protein</fullName>
    </submittedName>
</protein>
<dbReference type="Proteomes" id="UP000030653">
    <property type="component" value="Unassembled WGS sequence"/>
</dbReference>